<accession>A0AA86GN73</accession>
<dbReference type="PANTHER" id="PTHR48207:SF3">
    <property type="entry name" value="SUCCINATE--HYDROXYMETHYLGLUTARATE COA-TRANSFERASE"/>
    <property type="match status" value="1"/>
</dbReference>
<organism evidence="3 4">
    <name type="scientific">Sphingopyxis granuli</name>
    <dbReference type="NCBI Taxonomy" id="267128"/>
    <lineage>
        <taxon>Bacteria</taxon>
        <taxon>Pseudomonadati</taxon>
        <taxon>Pseudomonadota</taxon>
        <taxon>Alphaproteobacteria</taxon>
        <taxon>Sphingomonadales</taxon>
        <taxon>Sphingomonadaceae</taxon>
        <taxon>Sphingopyxis</taxon>
    </lineage>
</organism>
<evidence type="ECO:0000313" key="4">
    <source>
        <dbReference type="Proteomes" id="UP000058599"/>
    </source>
</evidence>
<dbReference type="Gene3D" id="3.40.50.10540">
    <property type="entry name" value="Crotonobetainyl-coa:carnitine coa-transferase, domain 1"/>
    <property type="match status" value="1"/>
</dbReference>
<dbReference type="InterPro" id="IPR023606">
    <property type="entry name" value="CoA-Trfase_III_dom_1_sf"/>
</dbReference>
<dbReference type="RefSeq" id="WP_067184854.1">
    <property type="nucleotide sequence ID" value="NZ_CP012199.1"/>
</dbReference>
<feature type="region of interest" description="Disordered" evidence="2">
    <location>
        <begin position="362"/>
        <end position="389"/>
    </location>
</feature>
<dbReference type="Proteomes" id="UP000058599">
    <property type="component" value="Chromosome"/>
</dbReference>
<evidence type="ECO:0000313" key="3">
    <source>
        <dbReference type="EMBL" id="AMG75281.1"/>
    </source>
</evidence>
<dbReference type="EC" id="2.8.3.16" evidence="3"/>
<evidence type="ECO:0000256" key="1">
    <source>
        <dbReference type="ARBA" id="ARBA00022679"/>
    </source>
</evidence>
<sequence length="389" mass="41996">MEKAEFYRDARHDCTGPCQGLTVIELTTSWAGPMAGCILADFGARVIKVEHPAGEVMRRQPHGIPGSDLMVQHETVNRNKQNVALDVRDPDDKAAFLKLCEQADVLIENFKPGTLAKWGLGYRDIAKVKPDIVYVSISGFGQFGPLSDRACYDPIAQNYCGWTSVAGEPGAGPLKAPTYLADDLAGLHAALGLLAALRHRDRTGEGQHVDVALTDCLLYTSNGNLTVGAYGLDLPKTGNQFLKAMPANTYPCADGHAYIATLLDTHWDAMAELIGRSDLSGLKLAERLERREELNGLLAGWCAPRPVDEVIAAFSARGLAVTRVNTYADVAAEPHIAARDMLQAVRLSDGVEAKLTGPSIKFSRTPTTIRHPAPPIGQHDPDLIGREKS</sequence>
<proteinExistence type="predicted"/>
<dbReference type="InterPro" id="IPR044855">
    <property type="entry name" value="CoA-Trfase_III_dom3_sf"/>
</dbReference>
<name>A0AA86GN73_9SPHN</name>
<dbReference type="InterPro" id="IPR003673">
    <property type="entry name" value="CoA-Trfase_fam_III"/>
</dbReference>
<dbReference type="AlphaFoldDB" id="A0AA86GN73"/>
<dbReference type="Pfam" id="PF02515">
    <property type="entry name" value="CoA_transf_3"/>
    <property type="match status" value="1"/>
</dbReference>
<keyword evidence="1 3" id="KW-0808">Transferase</keyword>
<dbReference type="SUPFAM" id="SSF89796">
    <property type="entry name" value="CoA-transferase family III (CaiB/BaiF)"/>
    <property type="match status" value="1"/>
</dbReference>
<feature type="compositionally biased region" description="Basic and acidic residues" evidence="2">
    <location>
        <begin position="379"/>
        <end position="389"/>
    </location>
</feature>
<dbReference type="KEGG" id="sgi:SGRAN_2933"/>
<reference evidence="3 4" key="1">
    <citation type="journal article" date="2016" name="BMC Genomics">
        <title>Genomic analysis of the nitrate-respiring Sphingopyxis granuli (formerly Sphingomonas macrogoltabida) strain TFA.</title>
        <authorList>
            <person name="Garcia-Romero I."/>
            <person name="Perez-Pulido A.J."/>
            <person name="Gonzalez-Flores Y.E."/>
            <person name="Reyes-Ramirez F."/>
            <person name="Santero E."/>
            <person name="Floriano B."/>
        </authorList>
    </citation>
    <scope>NUCLEOTIDE SEQUENCE [LARGE SCALE GENOMIC DNA]</scope>
    <source>
        <strain evidence="3 4">TFA</strain>
    </source>
</reference>
<evidence type="ECO:0000256" key="2">
    <source>
        <dbReference type="SAM" id="MobiDB-lite"/>
    </source>
</evidence>
<dbReference type="GO" id="GO:0033608">
    <property type="term" value="F:formyl-CoA transferase activity"/>
    <property type="evidence" value="ECO:0007669"/>
    <property type="project" value="UniProtKB-EC"/>
</dbReference>
<gene>
    <name evidence="3" type="ORF">SGRAN_2933</name>
</gene>
<dbReference type="InterPro" id="IPR050483">
    <property type="entry name" value="CoA-transferase_III_domain"/>
</dbReference>
<dbReference type="PANTHER" id="PTHR48207">
    <property type="entry name" value="SUCCINATE--HYDROXYMETHYLGLUTARATE COA-TRANSFERASE"/>
    <property type="match status" value="1"/>
</dbReference>
<dbReference type="EMBL" id="CP012199">
    <property type="protein sequence ID" value="AMG75281.1"/>
    <property type="molecule type" value="Genomic_DNA"/>
</dbReference>
<protein>
    <submittedName>
        <fullName evidence="3">L-carnitine dehydratase/bile acid-inducible protein F</fullName>
        <ecNumber evidence="3">2.8.3.16</ecNumber>
    </submittedName>
</protein>
<dbReference type="Gene3D" id="3.30.1540.10">
    <property type="entry name" value="formyl-coa transferase, domain 3"/>
    <property type="match status" value="1"/>
</dbReference>
<keyword evidence="4" id="KW-1185">Reference proteome</keyword>